<sequence>MDKLQLVLDTFSGLNDERILFSFWRHFPLIDLDPDKLAKAHIDYYNRFNFDLMKISLHGRYPCVDFGCQIADEYDPVSGSTRCVKPVITKIEDWENIEQVDVNDGEFGKQLRVVELINRKLEFLPKINTIFSPLMVASKLDRNIEEHIKREPKIIFEALNILYEVISEFSMASLDFGAEGLFIASQHLRPSSLTNKEINKFELFFIEKLIKRVRKKSPITVFHIHGENILFREATERIITHAYNWHDQLTWPSLSEASEITKKRGFLAGINEEILVEGNKEEIINNIIKSLEVTAEIKRNILAPGCVIPLDVEEESLDLIVKLVNDFNKKM</sequence>
<dbReference type="SUPFAM" id="SSF51726">
    <property type="entry name" value="UROD/MetE-like"/>
    <property type="match status" value="1"/>
</dbReference>
<protein>
    <recommendedName>
        <fullName evidence="1">Uroporphyrinogen decarboxylase (URO-D) domain-containing protein</fullName>
    </recommendedName>
</protein>
<dbReference type="PANTHER" id="PTHR47099">
    <property type="entry name" value="METHYLCOBAMIDE:COM METHYLTRANSFERASE MTBA"/>
    <property type="match status" value="1"/>
</dbReference>
<proteinExistence type="predicted"/>
<dbReference type="Pfam" id="PF01208">
    <property type="entry name" value="URO-D"/>
    <property type="match status" value="1"/>
</dbReference>
<dbReference type="InterPro" id="IPR000257">
    <property type="entry name" value="Uroporphyrinogen_deCOase"/>
</dbReference>
<name>A0A9Y1BK68_9ARCH</name>
<reference evidence="2" key="1">
    <citation type="journal article" date="2022" name="Nat. Microbiol.">
        <title>Unique mobile elements and scalable gene flow at the prokaryote-eukaryote boundary revealed by circularized Asgard archaea genomes.</title>
        <authorList>
            <person name="Wu F."/>
            <person name="Speth D.R."/>
            <person name="Philosof A."/>
            <person name="Cremiere A."/>
            <person name="Narayanan A."/>
            <person name="Barco R.A."/>
            <person name="Connon S.A."/>
            <person name="Amend J.P."/>
            <person name="Antoshechkin I.A."/>
            <person name="Orphan V.J."/>
        </authorList>
    </citation>
    <scope>NUCLEOTIDE SEQUENCE</scope>
    <source>
        <strain evidence="2">PM71</strain>
    </source>
</reference>
<organism evidence="2">
    <name type="scientific">Candidatus Heimdallarchaeum aukensis</name>
    <dbReference type="NCBI Taxonomy" id="2876573"/>
    <lineage>
        <taxon>Archaea</taxon>
        <taxon>Promethearchaeati</taxon>
        <taxon>Candidatus Heimdallarchaeota</taxon>
        <taxon>Candidatus Heimdallarchaeia (ex Rinke et al. 2021) (nom. nud.)</taxon>
        <taxon>Candidatus Heimdallarchaeales</taxon>
        <taxon>Candidatus Heimdallarchaeaceae</taxon>
        <taxon>Candidatus Heimdallarchaeum</taxon>
    </lineage>
</organism>
<dbReference type="AlphaFoldDB" id="A0A9Y1BK68"/>
<dbReference type="PANTHER" id="PTHR47099:SF1">
    <property type="entry name" value="METHYLCOBAMIDE:COM METHYLTRANSFERASE MTBA"/>
    <property type="match status" value="1"/>
</dbReference>
<dbReference type="InterPro" id="IPR038071">
    <property type="entry name" value="UROD/MetE-like_sf"/>
</dbReference>
<dbReference type="GO" id="GO:0004853">
    <property type="term" value="F:uroporphyrinogen decarboxylase activity"/>
    <property type="evidence" value="ECO:0007669"/>
    <property type="project" value="InterPro"/>
</dbReference>
<gene>
    <name evidence="2" type="ORF">K9W45_10925</name>
</gene>
<evidence type="ECO:0000313" key="2">
    <source>
        <dbReference type="EMBL" id="UJG40341.1"/>
    </source>
</evidence>
<dbReference type="InterPro" id="IPR052024">
    <property type="entry name" value="Methanogen_methyltrans"/>
</dbReference>
<dbReference type="GO" id="GO:0006779">
    <property type="term" value="P:porphyrin-containing compound biosynthetic process"/>
    <property type="evidence" value="ECO:0007669"/>
    <property type="project" value="InterPro"/>
</dbReference>
<dbReference type="Proteomes" id="UP001201020">
    <property type="component" value="Chromosome"/>
</dbReference>
<dbReference type="EMBL" id="CP084166">
    <property type="protein sequence ID" value="UJG40341.1"/>
    <property type="molecule type" value="Genomic_DNA"/>
</dbReference>
<accession>A0A9Y1BK68</accession>
<evidence type="ECO:0000259" key="1">
    <source>
        <dbReference type="Pfam" id="PF01208"/>
    </source>
</evidence>
<feature type="domain" description="Uroporphyrinogen decarboxylase (URO-D)" evidence="1">
    <location>
        <begin position="26"/>
        <end position="326"/>
    </location>
</feature>
<dbReference type="Gene3D" id="3.20.20.210">
    <property type="match status" value="1"/>
</dbReference>